<accession>A0A502C6R2</accession>
<dbReference type="Proteomes" id="UP000319486">
    <property type="component" value="Unassembled WGS sequence"/>
</dbReference>
<gene>
    <name evidence="1" type="ORF">EAH88_11935</name>
</gene>
<protein>
    <submittedName>
        <fullName evidence="1">Uncharacterized protein</fullName>
    </submittedName>
</protein>
<proteinExistence type="predicted"/>
<name>A0A502C6R2_9GAMM</name>
<organism evidence="1 2">
    <name type="scientific">Rhodanobacter glycinis</name>
    <dbReference type="NCBI Taxonomy" id="582702"/>
    <lineage>
        <taxon>Bacteria</taxon>
        <taxon>Pseudomonadati</taxon>
        <taxon>Pseudomonadota</taxon>
        <taxon>Gammaproteobacteria</taxon>
        <taxon>Lysobacterales</taxon>
        <taxon>Rhodanobacteraceae</taxon>
        <taxon>Rhodanobacter</taxon>
    </lineage>
</organism>
<reference evidence="1 2" key="1">
    <citation type="journal article" date="2019" name="Environ. Microbiol.">
        <title>Species interactions and distinct microbial communities in high Arctic permafrost affected cryosols are associated with the CH4 and CO2 gas fluxes.</title>
        <authorList>
            <person name="Altshuler I."/>
            <person name="Hamel J."/>
            <person name="Turney S."/>
            <person name="Magnuson E."/>
            <person name="Levesque R."/>
            <person name="Greer C."/>
            <person name="Whyte L.G."/>
        </authorList>
    </citation>
    <scope>NUCLEOTIDE SEQUENCE [LARGE SCALE GENOMIC DNA]</scope>
    <source>
        <strain evidence="1 2">S13Y</strain>
    </source>
</reference>
<comment type="caution">
    <text evidence="1">The sequence shown here is derived from an EMBL/GenBank/DDBJ whole genome shotgun (WGS) entry which is preliminary data.</text>
</comment>
<sequence length="77" mass="8933">MSYDRNYRKSVFEPQSKTARTQVELQGEMWRRTAEIISRICPPIPASMPNDVMKVSFDGDKNEVRVELIPHIDTIIP</sequence>
<keyword evidence="2" id="KW-1185">Reference proteome</keyword>
<evidence type="ECO:0000313" key="1">
    <source>
        <dbReference type="EMBL" id="TPG08334.1"/>
    </source>
</evidence>
<evidence type="ECO:0000313" key="2">
    <source>
        <dbReference type="Proteomes" id="UP000319486"/>
    </source>
</evidence>
<dbReference type="EMBL" id="RCZO01000006">
    <property type="protein sequence ID" value="TPG08334.1"/>
    <property type="molecule type" value="Genomic_DNA"/>
</dbReference>
<dbReference type="AlphaFoldDB" id="A0A502C6R2"/>
<dbReference type="RefSeq" id="WP_140652907.1">
    <property type="nucleotide sequence ID" value="NZ_RCZO01000006.1"/>
</dbReference>